<dbReference type="InterPro" id="IPR010730">
    <property type="entry name" value="HET"/>
</dbReference>
<sequence length="82" mass="9658">MHLRQLHILYEALLYVWGESDLRYYDEDSKQWVSETPSVRCNGQDKAVTPNLDNVLRHIRSPSVPKPLWANALRISQEDHQE</sequence>
<organism evidence="2 3">
    <name type="scientific">Amniculicola lignicola CBS 123094</name>
    <dbReference type="NCBI Taxonomy" id="1392246"/>
    <lineage>
        <taxon>Eukaryota</taxon>
        <taxon>Fungi</taxon>
        <taxon>Dikarya</taxon>
        <taxon>Ascomycota</taxon>
        <taxon>Pezizomycotina</taxon>
        <taxon>Dothideomycetes</taxon>
        <taxon>Pleosporomycetidae</taxon>
        <taxon>Pleosporales</taxon>
        <taxon>Amniculicolaceae</taxon>
        <taxon>Amniculicola</taxon>
    </lineage>
</organism>
<dbReference type="Proteomes" id="UP000799779">
    <property type="component" value="Unassembled WGS sequence"/>
</dbReference>
<dbReference type="OrthoDB" id="2288928at2759"/>
<gene>
    <name evidence="2" type="ORF">P154DRAFT_421999</name>
</gene>
<dbReference type="InterPro" id="IPR052895">
    <property type="entry name" value="HetReg/Transcr_Mod"/>
</dbReference>
<dbReference type="PANTHER" id="PTHR24148:SF64">
    <property type="entry name" value="HETEROKARYON INCOMPATIBILITY DOMAIN-CONTAINING PROTEIN"/>
    <property type="match status" value="1"/>
</dbReference>
<dbReference type="PANTHER" id="PTHR24148">
    <property type="entry name" value="ANKYRIN REPEAT DOMAIN-CONTAINING PROTEIN 39 HOMOLOG-RELATED"/>
    <property type="match status" value="1"/>
</dbReference>
<dbReference type="Pfam" id="PF06985">
    <property type="entry name" value="HET"/>
    <property type="match status" value="1"/>
</dbReference>
<evidence type="ECO:0000313" key="2">
    <source>
        <dbReference type="EMBL" id="KAF2006789.1"/>
    </source>
</evidence>
<dbReference type="AlphaFoldDB" id="A0A6A5X0N1"/>
<evidence type="ECO:0000259" key="1">
    <source>
        <dbReference type="Pfam" id="PF06985"/>
    </source>
</evidence>
<evidence type="ECO:0000313" key="3">
    <source>
        <dbReference type="Proteomes" id="UP000799779"/>
    </source>
</evidence>
<reference evidence="2" key="1">
    <citation type="journal article" date="2020" name="Stud. Mycol.">
        <title>101 Dothideomycetes genomes: a test case for predicting lifestyles and emergence of pathogens.</title>
        <authorList>
            <person name="Haridas S."/>
            <person name="Albert R."/>
            <person name="Binder M."/>
            <person name="Bloem J."/>
            <person name="Labutti K."/>
            <person name="Salamov A."/>
            <person name="Andreopoulos B."/>
            <person name="Baker S."/>
            <person name="Barry K."/>
            <person name="Bills G."/>
            <person name="Bluhm B."/>
            <person name="Cannon C."/>
            <person name="Castanera R."/>
            <person name="Culley D."/>
            <person name="Daum C."/>
            <person name="Ezra D."/>
            <person name="Gonzalez J."/>
            <person name="Henrissat B."/>
            <person name="Kuo A."/>
            <person name="Liang C."/>
            <person name="Lipzen A."/>
            <person name="Lutzoni F."/>
            <person name="Magnuson J."/>
            <person name="Mondo S."/>
            <person name="Nolan M."/>
            <person name="Ohm R."/>
            <person name="Pangilinan J."/>
            <person name="Park H.-J."/>
            <person name="Ramirez L."/>
            <person name="Alfaro M."/>
            <person name="Sun H."/>
            <person name="Tritt A."/>
            <person name="Yoshinaga Y."/>
            <person name="Zwiers L.-H."/>
            <person name="Turgeon B."/>
            <person name="Goodwin S."/>
            <person name="Spatafora J."/>
            <person name="Crous P."/>
            <person name="Grigoriev I."/>
        </authorList>
    </citation>
    <scope>NUCLEOTIDE SEQUENCE</scope>
    <source>
        <strain evidence="2">CBS 123094</strain>
    </source>
</reference>
<keyword evidence="3" id="KW-1185">Reference proteome</keyword>
<accession>A0A6A5X0N1</accession>
<feature type="domain" description="Heterokaryon incompatibility" evidence="1">
    <location>
        <begin position="10"/>
        <end position="81"/>
    </location>
</feature>
<protein>
    <recommendedName>
        <fullName evidence="1">Heterokaryon incompatibility domain-containing protein</fullName>
    </recommendedName>
</protein>
<name>A0A6A5X0N1_9PLEO</name>
<proteinExistence type="predicted"/>
<dbReference type="EMBL" id="ML977559">
    <property type="protein sequence ID" value="KAF2006789.1"/>
    <property type="molecule type" value="Genomic_DNA"/>
</dbReference>